<reference evidence="2" key="1">
    <citation type="submission" date="2024-06" db="EMBL/GenBank/DDBJ databases">
        <title>The genome sequences of Kitasatospora sp. strain HUAS MG31.</title>
        <authorList>
            <person name="Mo P."/>
        </authorList>
    </citation>
    <scope>NUCLEOTIDE SEQUENCE</scope>
    <source>
        <strain evidence="2">HUAS MG31</strain>
    </source>
</reference>
<dbReference type="AlphaFoldDB" id="A0AAU8K489"/>
<evidence type="ECO:0000256" key="1">
    <source>
        <dbReference type="SAM" id="Coils"/>
    </source>
</evidence>
<feature type="coiled-coil region" evidence="1">
    <location>
        <begin position="7"/>
        <end position="62"/>
    </location>
</feature>
<dbReference type="KEGG" id="kcm:ABWK59_30720"/>
<dbReference type="EMBL" id="CP159872">
    <property type="protein sequence ID" value="XCM82983.1"/>
    <property type="molecule type" value="Genomic_DNA"/>
</dbReference>
<dbReference type="RefSeq" id="WP_354643918.1">
    <property type="nucleotide sequence ID" value="NZ_CP159872.1"/>
</dbReference>
<proteinExistence type="predicted"/>
<accession>A0AAU8K489</accession>
<sequence length="164" mass="18662">MTESVYDQQVRRQLREATEAAARLRRERDSLEEEIGPLRRALEDALQRAAGAERRAQEWEQARDQECLNTAVVFHEYHRRWQSTIVEARRQAARAGRAEAALAKLHEGEEPVGALGLRMTAGQWIAAWNAQTPAERLQHAQRILNVCRELAALRTDEELAEAAS</sequence>
<name>A0AAU8K489_9ACTN</name>
<gene>
    <name evidence="2" type="ORF">ABWK59_30720</name>
</gene>
<evidence type="ECO:0000313" key="2">
    <source>
        <dbReference type="EMBL" id="XCM82983.1"/>
    </source>
</evidence>
<keyword evidence="1" id="KW-0175">Coiled coil</keyword>
<organism evidence="2">
    <name type="scientific">Kitasatospora camelliae</name>
    <dbReference type="NCBI Taxonomy" id="3156397"/>
    <lineage>
        <taxon>Bacteria</taxon>
        <taxon>Bacillati</taxon>
        <taxon>Actinomycetota</taxon>
        <taxon>Actinomycetes</taxon>
        <taxon>Kitasatosporales</taxon>
        <taxon>Streptomycetaceae</taxon>
        <taxon>Kitasatospora</taxon>
    </lineage>
</organism>
<protein>
    <submittedName>
        <fullName evidence="2">Uncharacterized protein</fullName>
    </submittedName>
</protein>